<dbReference type="Pfam" id="PF05773">
    <property type="entry name" value="RWD"/>
    <property type="match status" value="1"/>
</dbReference>
<keyword evidence="13" id="KW-1185">Reference proteome</keyword>
<evidence type="ECO:0000256" key="1">
    <source>
        <dbReference type="ARBA" id="ARBA00004906"/>
    </source>
</evidence>
<dbReference type="InterPro" id="IPR013083">
    <property type="entry name" value="Znf_RING/FYVE/PHD"/>
</dbReference>
<evidence type="ECO:0000259" key="11">
    <source>
        <dbReference type="PROSITE" id="PS51873"/>
    </source>
</evidence>
<evidence type="ECO:0000256" key="6">
    <source>
        <dbReference type="ARBA" id="ARBA00022786"/>
    </source>
</evidence>
<dbReference type="PANTHER" id="PTHR22770:SF47">
    <property type="entry name" value="E3 UBIQUITIN-PROTEIN LIGASE RNF216"/>
    <property type="match status" value="1"/>
</dbReference>
<keyword evidence="7" id="KW-0862">Zinc</keyword>
<gene>
    <name evidence="12" type="ORF">KP79_PYT09192</name>
</gene>
<evidence type="ECO:0000256" key="8">
    <source>
        <dbReference type="PROSITE-ProRule" id="PRU00175"/>
    </source>
</evidence>
<evidence type="ECO:0000256" key="4">
    <source>
        <dbReference type="ARBA" id="ARBA00022737"/>
    </source>
</evidence>
<evidence type="ECO:0000256" key="5">
    <source>
        <dbReference type="ARBA" id="ARBA00022771"/>
    </source>
</evidence>
<proteinExistence type="predicted"/>
<feature type="domain" description="RING-type" evidence="11">
    <location>
        <begin position="248"/>
        <end position="479"/>
    </location>
</feature>
<dbReference type="InterPro" id="IPR016135">
    <property type="entry name" value="UBQ-conjugating_enzyme/RWD"/>
</dbReference>
<keyword evidence="4" id="KW-0677">Repeat</keyword>
<dbReference type="InterPro" id="IPR044066">
    <property type="entry name" value="TRIAD_supradom"/>
</dbReference>
<dbReference type="FunFam" id="3.30.40.10:FF:000137">
    <property type="entry name" value="RanBP-type and C3HC4-type zinc finger-containing protein 1"/>
    <property type="match status" value="1"/>
</dbReference>
<dbReference type="CDD" id="cd23820">
    <property type="entry name" value="RWD_RNF14"/>
    <property type="match status" value="1"/>
</dbReference>
<dbReference type="Pfam" id="PF26200">
    <property type="entry name" value="Rcat_RNF216"/>
    <property type="match status" value="1"/>
</dbReference>
<dbReference type="AlphaFoldDB" id="A0A210Q0A2"/>
<dbReference type="Gene3D" id="2.20.25.20">
    <property type="match status" value="1"/>
</dbReference>
<dbReference type="PROSITE" id="PS00518">
    <property type="entry name" value="ZF_RING_1"/>
    <property type="match status" value="1"/>
</dbReference>
<dbReference type="SMART" id="SM00647">
    <property type="entry name" value="IBR"/>
    <property type="match status" value="2"/>
</dbReference>
<feature type="domain" description="RWD" evidence="10">
    <location>
        <begin position="28"/>
        <end position="196"/>
    </location>
</feature>
<dbReference type="SUPFAM" id="SSF57850">
    <property type="entry name" value="RING/U-box"/>
    <property type="match status" value="4"/>
</dbReference>
<dbReference type="Pfam" id="PF01485">
    <property type="entry name" value="IBR"/>
    <property type="match status" value="1"/>
</dbReference>
<feature type="domain" description="RING-type" evidence="9">
    <location>
        <begin position="252"/>
        <end position="298"/>
    </location>
</feature>
<reference evidence="12 13" key="1">
    <citation type="journal article" date="2017" name="Nat. Ecol. Evol.">
        <title>Scallop genome provides insights into evolution of bilaterian karyotype and development.</title>
        <authorList>
            <person name="Wang S."/>
            <person name="Zhang J."/>
            <person name="Jiao W."/>
            <person name="Li J."/>
            <person name="Xun X."/>
            <person name="Sun Y."/>
            <person name="Guo X."/>
            <person name="Huan P."/>
            <person name="Dong B."/>
            <person name="Zhang L."/>
            <person name="Hu X."/>
            <person name="Sun X."/>
            <person name="Wang J."/>
            <person name="Zhao C."/>
            <person name="Wang Y."/>
            <person name="Wang D."/>
            <person name="Huang X."/>
            <person name="Wang R."/>
            <person name="Lv J."/>
            <person name="Li Y."/>
            <person name="Zhang Z."/>
            <person name="Liu B."/>
            <person name="Lu W."/>
            <person name="Hui Y."/>
            <person name="Liang J."/>
            <person name="Zhou Z."/>
            <person name="Hou R."/>
            <person name="Li X."/>
            <person name="Liu Y."/>
            <person name="Li H."/>
            <person name="Ning X."/>
            <person name="Lin Y."/>
            <person name="Zhao L."/>
            <person name="Xing Q."/>
            <person name="Dou J."/>
            <person name="Li Y."/>
            <person name="Mao J."/>
            <person name="Guo H."/>
            <person name="Dou H."/>
            <person name="Li T."/>
            <person name="Mu C."/>
            <person name="Jiang W."/>
            <person name="Fu Q."/>
            <person name="Fu X."/>
            <person name="Miao Y."/>
            <person name="Liu J."/>
            <person name="Yu Q."/>
            <person name="Li R."/>
            <person name="Liao H."/>
            <person name="Li X."/>
            <person name="Kong Y."/>
            <person name="Jiang Z."/>
            <person name="Chourrout D."/>
            <person name="Li R."/>
            <person name="Bao Z."/>
        </authorList>
    </citation>
    <scope>NUCLEOTIDE SEQUENCE [LARGE SCALE GENOMIC DNA]</scope>
    <source>
        <strain evidence="12 13">PY_sf001</strain>
    </source>
</reference>
<dbReference type="PANTHER" id="PTHR22770">
    <property type="entry name" value="UBIQUITIN CONJUGATING ENZYME 7 INTERACTING PROTEIN-RELATED"/>
    <property type="match status" value="1"/>
</dbReference>
<comment type="caution">
    <text evidence="12">The sequence shown here is derived from an EMBL/GenBank/DDBJ whole genome shotgun (WGS) entry which is preliminary data.</text>
</comment>
<evidence type="ECO:0000256" key="7">
    <source>
        <dbReference type="ARBA" id="ARBA00022833"/>
    </source>
</evidence>
<dbReference type="InterPro" id="IPR002867">
    <property type="entry name" value="IBR_dom"/>
</dbReference>
<dbReference type="GO" id="GO:0008270">
    <property type="term" value="F:zinc ion binding"/>
    <property type="evidence" value="ECO:0007669"/>
    <property type="project" value="UniProtKB-KW"/>
</dbReference>
<dbReference type="CDD" id="cd20341">
    <property type="entry name" value="BRcat_RBR_RNF14"/>
    <property type="match status" value="1"/>
</dbReference>
<protein>
    <submittedName>
        <fullName evidence="12">E3 ubiquitin-protein ligase RNF14</fullName>
    </submittedName>
</protein>
<organism evidence="12 13">
    <name type="scientific">Mizuhopecten yessoensis</name>
    <name type="common">Japanese scallop</name>
    <name type="synonym">Patinopecten yessoensis</name>
    <dbReference type="NCBI Taxonomy" id="6573"/>
    <lineage>
        <taxon>Eukaryota</taxon>
        <taxon>Metazoa</taxon>
        <taxon>Spiralia</taxon>
        <taxon>Lophotrochozoa</taxon>
        <taxon>Mollusca</taxon>
        <taxon>Bivalvia</taxon>
        <taxon>Autobranchia</taxon>
        <taxon>Pteriomorphia</taxon>
        <taxon>Pectinida</taxon>
        <taxon>Pectinoidea</taxon>
        <taxon>Pectinidae</taxon>
        <taxon>Mizuhopecten</taxon>
    </lineage>
</organism>
<dbReference type="Gene3D" id="1.20.120.1750">
    <property type="match status" value="1"/>
</dbReference>
<dbReference type="SUPFAM" id="SSF54495">
    <property type="entry name" value="UBC-like"/>
    <property type="match status" value="1"/>
</dbReference>
<sequence length="592" mass="67498">MATAADSGVRINGGWSAHLADNLQEQNDEVLALQSIFEGEENRLTVFSTAPDEIPDSENCKENSRLYQLQLQVPVKQDAAKVTIDICMPFREPMDSTEQDSKVQNPGAVDYKRSDSGNNLMASITLSHLTPLNLTVIFPPEYPACGPPQFTLSAIWLSWQQLGALCVMLDKLWEESPGMPILYTWIDWLENNSFSFLGLRDHVLVREMSPDDKVLDERGLQDCLDIEEAVTTMMRYSAEEENYQFRMTDHECSVCFMEFPGAEFYRMRQCGHHVCRECMQTLCQIHVKDGTVTELVCPESECKTDIPPSVIREVVGEEQFCRYERLALQKALDNMGDIVWCPRCEGVVVQESDKTLHLGYCITCQFSFCTLCNKLWHQGQKCADKEETVKALEDRLKGDKHIEGLKRKIEKMKEEMSSSIYLINKAKTCPSCNAHFQKISGCNKVVCRCGRSLCYVCCKDITKIGYSHFQESVGCSTFEDHEDLNVWNRRPLPQINQDKVVKMMDMRTRLAANPLLEQVQCPRCHRKSLQGPHGNNHVKCWNCNTGFCFLCREILSKVPVTKHFKPPSPCRQHTEERSAAVVHILENDDNTS</sequence>
<keyword evidence="3" id="KW-0479">Metal-binding</keyword>
<dbReference type="OrthoDB" id="1431934at2759"/>
<dbReference type="Proteomes" id="UP000242188">
    <property type="component" value="Unassembled WGS sequence"/>
</dbReference>
<dbReference type="PROSITE" id="PS50089">
    <property type="entry name" value="ZF_RING_2"/>
    <property type="match status" value="1"/>
</dbReference>
<name>A0A210Q0A2_MIZYE</name>
<evidence type="ECO:0000313" key="13">
    <source>
        <dbReference type="Proteomes" id="UP000242188"/>
    </source>
</evidence>
<accession>A0A210Q0A2</accession>
<dbReference type="EMBL" id="NEDP02005318">
    <property type="protein sequence ID" value="OWF42145.1"/>
    <property type="molecule type" value="Genomic_DNA"/>
</dbReference>
<evidence type="ECO:0000256" key="3">
    <source>
        <dbReference type="ARBA" id="ARBA00022723"/>
    </source>
</evidence>
<dbReference type="InterPro" id="IPR051628">
    <property type="entry name" value="LUBAC_E3_Ligases"/>
</dbReference>
<dbReference type="PROSITE" id="PS50908">
    <property type="entry name" value="RWD"/>
    <property type="match status" value="1"/>
</dbReference>
<keyword evidence="6" id="KW-0833">Ubl conjugation pathway</keyword>
<evidence type="ECO:0000256" key="2">
    <source>
        <dbReference type="ARBA" id="ARBA00022679"/>
    </source>
</evidence>
<dbReference type="SMART" id="SM00591">
    <property type="entry name" value="RWD"/>
    <property type="match status" value="1"/>
</dbReference>
<dbReference type="Gene3D" id="3.30.40.10">
    <property type="entry name" value="Zinc/RING finger domain, C3HC4 (zinc finger)"/>
    <property type="match status" value="1"/>
</dbReference>
<dbReference type="InterPro" id="IPR006575">
    <property type="entry name" value="RWD_dom"/>
</dbReference>
<keyword evidence="2" id="KW-0808">Transferase</keyword>
<dbReference type="InterPro" id="IPR017907">
    <property type="entry name" value="Znf_RING_CS"/>
</dbReference>
<evidence type="ECO:0000313" key="12">
    <source>
        <dbReference type="EMBL" id="OWF42145.1"/>
    </source>
</evidence>
<dbReference type="Gene3D" id="3.10.110.10">
    <property type="entry name" value="Ubiquitin Conjugating Enzyme"/>
    <property type="match status" value="1"/>
</dbReference>
<dbReference type="InterPro" id="IPR001841">
    <property type="entry name" value="Znf_RING"/>
</dbReference>
<dbReference type="GO" id="GO:0016740">
    <property type="term" value="F:transferase activity"/>
    <property type="evidence" value="ECO:0007669"/>
    <property type="project" value="UniProtKB-KW"/>
</dbReference>
<evidence type="ECO:0000259" key="9">
    <source>
        <dbReference type="PROSITE" id="PS50089"/>
    </source>
</evidence>
<comment type="pathway">
    <text evidence="1">Protein modification; protein ubiquitination.</text>
</comment>
<keyword evidence="5 8" id="KW-0863">Zinc-finger</keyword>
<evidence type="ECO:0000259" key="10">
    <source>
        <dbReference type="PROSITE" id="PS50908"/>
    </source>
</evidence>
<dbReference type="PROSITE" id="PS51873">
    <property type="entry name" value="TRIAD"/>
    <property type="match status" value="1"/>
</dbReference>